<dbReference type="STRING" id="765913.ThidrDRAFT_2224"/>
<reference evidence="4 5" key="1">
    <citation type="submission" date="2011-06" db="EMBL/GenBank/DDBJ databases">
        <title>The draft genome of Thiorhodococcus drewsii AZ1.</title>
        <authorList>
            <consortium name="US DOE Joint Genome Institute (JGI-PGF)"/>
            <person name="Lucas S."/>
            <person name="Han J."/>
            <person name="Lapidus A."/>
            <person name="Cheng J.-F."/>
            <person name="Goodwin L."/>
            <person name="Pitluck S."/>
            <person name="Peters L."/>
            <person name="Land M.L."/>
            <person name="Hauser L."/>
            <person name="Vogl K."/>
            <person name="Liu Z."/>
            <person name="Imhoff J."/>
            <person name="Thiel V."/>
            <person name="Frigaard N.-U."/>
            <person name="Bryant D.A."/>
            <person name="Woyke T.J."/>
        </authorList>
    </citation>
    <scope>NUCLEOTIDE SEQUENCE [LARGE SCALE GENOMIC DNA]</scope>
    <source>
        <strain evidence="4 5">AZ1</strain>
    </source>
</reference>
<evidence type="ECO:0000313" key="4">
    <source>
        <dbReference type="EMBL" id="EGV31119.1"/>
    </source>
</evidence>
<feature type="transmembrane region" description="Helical" evidence="1">
    <location>
        <begin position="277"/>
        <end position="297"/>
    </location>
</feature>
<feature type="chain" id="PRO_5003428320" description="Choice-of-anchor A domain-containing protein" evidence="2">
    <location>
        <begin position="23"/>
        <end position="304"/>
    </location>
</feature>
<dbReference type="NCBIfam" id="TIGR04215">
    <property type="entry name" value="choice_anch_A"/>
    <property type="match status" value="1"/>
</dbReference>
<name>G2E1R1_9GAMM</name>
<keyword evidence="5" id="KW-1185">Reference proteome</keyword>
<dbReference type="OrthoDB" id="5755975at2"/>
<evidence type="ECO:0000256" key="2">
    <source>
        <dbReference type="SAM" id="SignalP"/>
    </source>
</evidence>
<dbReference type="Proteomes" id="UP000004200">
    <property type="component" value="Unassembled WGS sequence"/>
</dbReference>
<dbReference type="InterPro" id="IPR026588">
    <property type="entry name" value="Choice_anch_A"/>
</dbReference>
<dbReference type="EMBL" id="AFWT01000014">
    <property type="protein sequence ID" value="EGV31119.1"/>
    <property type="molecule type" value="Genomic_DNA"/>
</dbReference>
<evidence type="ECO:0000259" key="3">
    <source>
        <dbReference type="Pfam" id="PF20597"/>
    </source>
</evidence>
<feature type="signal peptide" evidence="2">
    <location>
        <begin position="1"/>
        <end position="22"/>
    </location>
</feature>
<dbReference type="AlphaFoldDB" id="G2E1R1"/>
<dbReference type="RefSeq" id="WP_007040937.1">
    <property type="nucleotide sequence ID" value="NZ_AFWT01000014.1"/>
</dbReference>
<keyword evidence="1" id="KW-0472">Membrane</keyword>
<protein>
    <recommendedName>
        <fullName evidence="3">Choice-of-anchor A domain-containing protein</fullName>
    </recommendedName>
</protein>
<keyword evidence="2" id="KW-0732">Signal</keyword>
<sequence length="304" mass="30322">MRTTITVLAALLLGSAVTSTHAGLVGPAAAYNAFVFGDFTSSGTDAVGNLAAGGNVSLKSYSVASGISGSSARLVAGGTVTATYGGVGAGQNGTIYAGGTTELTDFTAKGGVQTQNLVDFGGAESQYKKLSTSLGALAANGSSSVIYGSLNLTGTNTDLNIFSVSGNDLTNTNSIYIDAAAGSTVLINVTGSGQVFQNGQVFLTGVDSANVIYNFSDAETLSLKGSKNPLGTVFAPFADVTGSGALDGQLIAKSFNGNTEFHNVSFEGNLTTVPIPAAVWLFGSALGLVGGIARAGGRPKREAR</sequence>
<organism evidence="4 5">
    <name type="scientific">Thiorhodococcus drewsii AZ1</name>
    <dbReference type="NCBI Taxonomy" id="765913"/>
    <lineage>
        <taxon>Bacteria</taxon>
        <taxon>Pseudomonadati</taxon>
        <taxon>Pseudomonadota</taxon>
        <taxon>Gammaproteobacteria</taxon>
        <taxon>Chromatiales</taxon>
        <taxon>Chromatiaceae</taxon>
        <taxon>Thiorhodococcus</taxon>
    </lineage>
</organism>
<keyword evidence="1" id="KW-1133">Transmembrane helix</keyword>
<gene>
    <name evidence="4" type="ORF">ThidrDRAFT_2224</name>
</gene>
<feature type="domain" description="Choice-of-anchor A" evidence="3">
    <location>
        <begin position="26"/>
        <end position="263"/>
    </location>
</feature>
<keyword evidence="1" id="KW-0812">Transmembrane</keyword>
<proteinExistence type="predicted"/>
<evidence type="ECO:0000256" key="1">
    <source>
        <dbReference type="SAM" id="Phobius"/>
    </source>
</evidence>
<dbReference type="eggNOG" id="COG1520">
    <property type="taxonomic scope" value="Bacteria"/>
</dbReference>
<comment type="caution">
    <text evidence="4">The sequence shown here is derived from an EMBL/GenBank/DDBJ whole genome shotgun (WGS) entry which is preliminary data.</text>
</comment>
<dbReference type="Pfam" id="PF20597">
    <property type="entry name" value="pAdhesive_15"/>
    <property type="match status" value="1"/>
</dbReference>
<accession>G2E1R1</accession>
<evidence type="ECO:0000313" key="5">
    <source>
        <dbReference type="Proteomes" id="UP000004200"/>
    </source>
</evidence>